<accession>A0A6J5NQI7</accession>
<protein>
    <submittedName>
        <fullName evidence="1">Uncharacterized protein</fullName>
    </submittedName>
</protein>
<dbReference type="EMBL" id="LR796702">
    <property type="protein sequence ID" value="CAB4161052.1"/>
    <property type="molecule type" value="Genomic_DNA"/>
</dbReference>
<name>A0A6J5NQI7_9CAUD</name>
<evidence type="ECO:0000313" key="1">
    <source>
        <dbReference type="EMBL" id="CAB4161052.1"/>
    </source>
</evidence>
<sequence>MRTREPDPRRRTKKRQLDDIVLSDEGDCATSSECWMPSAKKPAKEAWLEWRQLYTSETNRVFFKRGITYVDAITGSLYRDGRCLTSSKLKLGDIKRNQKGGAAILMAIKGDKNE</sequence>
<proteinExistence type="predicted"/>
<reference evidence="1" key="1">
    <citation type="submission" date="2020-04" db="EMBL/GenBank/DDBJ databases">
        <authorList>
            <person name="Chiriac C."/>
            <person name="Salcher M."/>
            <person name="Ghai R."/>
            <person name="Kavagutti S V."/>
        </authorList>
    </citation>
    <scope>NUCLEOTIDE SEQUENCE</scope>
</reference>
<gene>
    <name evidence="1" type="ORF">UFOVP773_29</name>
</gene>
<organism evidence="1">
    <name type="scientific">uncultured Caudovirales phage</name>
    <dbReference type="NCBI Taxonomy" id="2100421"/>
    <lineage>
        <taxon>Viruses</taxon>
        <taxon>Duplodnaviria</taxon>
        <taxon>Heunggongvirae</taxon>
        <taxon>Uroviricota</taxon>
        <taxon>Caudoviricetes</taxon>
        <taxon>Peduoviridae</taxon>
        <taxon>Maltschvirus</taxon>
        <taxon>Maltschvirus maltsch</taxon>
    </lineage>
</organism>